<feature type="transmembrane region" description="Helical" evidence="1">
    <location>
        <begin position="12"/>
        <end position="32"/>
    </location>
</feature>
<organism evidence="2 3">
    <name type="scientific">Actinoplanes campanulatus</name>
    <dbReference type="NCBI Taxonomy" id="113559"/>
    <lineage>
        <taxon>Bacteria</taxon>
        <taxon>Bacillati</taxon>
        <taxon>Actinomycetota</taxon>
        <taxon>Actinomycetes</taxon>
        <taxon>Micromonosporales</taxon>
        <taxon>Micromonosporaceae</taxon>
        <taxon>Actinoplanes</taxon>
    </lineage>
</organism>
<feature type="transmembrane region" description="Helical" evidence="1">
    <location>
        <begin position="59"/>
        <end position="81"/>
    </location>
</feature>
<keyword evidence="3" id="KW-1185">Reference proteome</keyword>
<keyword evidence="1" id="KW-1133">Transmembrane helix</keyword>
<dbReference type="EMBL" id="JACHXF010000035">
    <property type="protein sequence ID" value="MBB3101264.1"/>
    <property type="molecule type" value="Genomic_DNA"/>
</dbReference>
<reference evidence="2 3" key="1">
    <citation type="submission" date="2020-08" db="EMBL/GenBank/DDBJ databases">
        <title>Genomic Encyclopedia of Type Strains, Phase III (KMG-III): the genomes of soil and plant-associated and newly described type strains.</title>
        <authorList>
            <person name="Whitman W."/>
        </authorList>
    </citation>
    <scope>NUCLEOTIDE SEQUENCE [LARGE SCALE GENOMIC DNA]</scope>
    <source>
        <strain evidence="2 3">CECT 3287</strain>
    </source>
</reference>
<evidence type="ECO:0000313" key="3">
    <source>
        <dbReference type="Proteomes" id="UP000590749"/>
    </source>
</evidence>
<evidence type="ECO:0000256" key="1">
    <source>
        <dbReference type="SAM" id="Phobius"/>
    </source>
</evidence>
<feature type="transmembrane region" description="Helical" evidence="1">
    <location>
        <begin position="125"/>
        <end position="146"/>
    </location>
</feature>
<evidence type="ECO:0000313" key="2">
    <source>
        <dbReference type="EMBL" id="MBB3101264.1"/>
    </source>
</evidence>
<sequence>MHEIEAEHLLKAYPLALVPLVPAVPVATWWLVGDLTETSGDIVLDYAYQPVTFGEAGDVILGVVAFLTALAALGVLLHGTVTGRMRNAWWGVAVSILAIGAYLGWAERIWTAGVIGANIGVGLTFLFGVPFVVTFLLPSVWSLVVLRRARRTEPQPSPQSAGRS</sequence>
<feature type="transmembrane region" description="Helical" evidence="1">
    <location>
        <begin position="88"/>
        <end position="105"/>
    </location>
</feature>
<keyword evidence="1" id="KW-0472">Membrane</keyword>
<keyword evidence="1" id="KW-0812">Transmembrane</keyword>
<dbReference type="Proteomes" id="UP000590749">
    <property type="component" value="Unassembled WGS sequence"/>
</dbReference>
<gene>
    <name evidence="2" type="ORF">FHR83_008992</name>
</gene>
<proteinExistence type="predicted"/>
<name>A0A7W5ASL6_9ACTN</name>
<dbReference type="RefSeq" id="WP_183227654.1">
    <property type="nucleotide sequence ID" value="NZ_BMPW01000043.1"/>
</dbReference>
<accession>A0A7W5ASL6</accession>
<dbReference type="AlphaFoldDB" id="A0A7W5ASL6"/>
<comment type="caution">
    <text evidence="2">The sequence shown here is derived from an EMBL/GenBank/DDBJ whole genome shotgun (WGS) entry which is preliminary data.</text>
</comment>
<protein>
    <submittedName>
        <fullName evidence="2">Uncharacterized protein</fullName>
    </submittedName>
</protein>